<evidence type="ECO:0000313" key="3">
    <source>
        <dbReference type="Proteomes" id="UP000789342"/>
    </source>
</evidence>
<gene>
    <name evidence="2" type="ORF">AMORRO_LOCUS4775</name>
</gene>
<dbReference type="Proteomes" id="UP000789342">
    <property type="component" value="Unassembled WGS sequence"/>
</dbReference>
<feature type="region of interest" description="Disordered" evidence="1">
    <location>
        <begin position="66"/>
        <end position="97"/>
    </location>
</feature>
<comment type="caution">
    <text evidence="2">The sequence shown here is derived from an EMBL/GenBank/DDBJ whole genome shotgun (WGS) entry which is preliminary data.</text>
</comment>
<evidence type="ECO:0000313" key="2">
    <source>
        <dbReference type="EMBL" id="CAG8533272.1"/>
    </source>
</evidence>
<protein>
    <submittedName>
        <fullName evidence="2">10189_t:CDS:1</fullName>
    </submittedName>
</protein>
<keyword evidence="3" id="KW-1185">Reference proteome</keyword>
<organism evidence="2 3">
    <name type="scientific">Acaulospora morrowiae</name>
    <dbReference type="NCBI Taxonomy" id="94023"/>
    <lineage>
        <taxon>Eukaryota</taxon>
        <taxon>Fungi</taxon>
        <taxon>Fungi incertae sedis</taxon>
        <taxon>Mucoromycota</taxon>
        <taxon>Glomeromycotina</taxon>
        <taxon>Glomeromycetes</taxon>
        <taxon>Diversisporales</taxon>
        <taxon>Acaulosporaceae</taxon>
        <taxon>Acaulospora</taxon>
    </lineage>
</organism>
<dbReference type="EMBL" id="CAJVPV010002701">
    <property type="protein sequence ID" value="CAG8533272.1"/>
    <property type="molecule type" value="Genomic_DNA"/>
</dbReference>
<dbReference type="OrthoDB" id="2161630at2759"/>
<dbReference type="AlphaFoldDB" id="A0A9N9AJK2"/>
<evidence type="ECO:0000256" key="1">
    <source>
        <dbReference type="SAM" id="MobiDB-lite"/>
    </source>
</evidence>
<proteinExistence type="predicted"/>
<reference evidence="2" key="1">
    <citation type="submission" date="2021-06" db="EMBL/GenBank/DDBJ databases">
        <authorList>
            <person name="Kallberg Y."/>
            <person name="Tangrot J."/>
            <person name="Rosling A."/>
        </authorList>
    </citation>
    <scope>NUCLEOTIDE SEQUENCE</scope>
    <source>
        <strain evidence="2">CL551</strain>
    </source>
</reference>
<accession>A0A9N9AJK2</accession>
<sequence length="290" mass="33450">MSADDKTKSTMVHSFQECMAKGGRIVECHPNAYATNHYAVRIRMPNDFEKFFPNVIEEHVKPFLDGDNFPSAQSGNAAKQNQELSSEGENESSEKAGSRTNFLNAMHNGGVIIEYHKNKRGNYTVRVKLPSNDTEVFPNITEEHFNQFKTKIAQEKPPEPEHHHRDTFEKTMNEGGCIEGVIKFESYSIYVKMPEGNIEQFGNISSEHLEKYKDRIVLHPELVHDRNIDHQHRKGDTFEVCMQKPGVTIIDYHAHPFYSLHVKTSNGKVEYYSHISEKRLEKYQHSKPED</sequence>
<feature type="compositionally biased region" description="Polar residues" evidence="1">
    <location>
        <begin position="70"/>
        <end position="82"/>
    </location>
</feature>
<name>A0A9N9AJK2_9GLOM</name>